<evidence type="ECO:0000313" key="2">
    <source>
        <dbReference type="Proteomes" id="UP000229897"/>
    </source>
</evidence>
<protein>
    <submittedName>
        <fullName evidence="1">Uncharacterized protein</fullName>
    </submittedName>
</protein>
<dbReference type="Proteomes" id="UP000229897">
    <property type="component" value="Chromosome"/>
</dbReference>
<accession>A0A2D2DIL6</accession>
<reference evidence="1" key="1">
    <citation type="submission" date="2017-10" db="EMBL/GenBank/DDBJ databases">
        <title>Massilia psychrophilum sp. nov., a novel purple-pigmented bacterium isolated from Tianshan glacier, Xinjiang Municipality, China.</title>
        <authorList>
            <person name="Wang H."/>
        </authorList>
    </citation>
    <scope>NUCLEOTIDE SEQUENCE [LARGE SCALE GENOMIC DNA]</scope>
    <source>
        <strain evidence="1">B2</strain>
    </source>
</reference>
<sequence length="61" mass="7025">MIRYMGTRQNDDGAIVYVFIINGLQKEIREHALKQYPGCYEVLPASAKQKIAANRNWLSKL</sequence>
<keyword evidence="2" id="KW-1185">Reference proteome</keyword>
<name>A0A2D2DIL6_9BURK</name>
<dbReference type="EMBL" id="CP024608">
    <property type="protein sequence ID" value="ATQ74795.1"/>
    <property type="molecule type" value="Genomic_DNA"/>
</dbReference>
<dbReference type="OrthoDB" id="8759518at2"/>
<organism evidence="1 2">
    <name type="scientific">Massilia violaceinigra</name>
    <dbReference type="NCBI Taxonomy" id="2045208"/>
    <lineage>
        <taxon>Bacteria</taxon>
        <taxon>Pseudomonadati</taxon>
        <taxon>Pseudomonadota</taxon>
        <taxon>Betaproteobacteria</taxon>
        <taxon>Burkholderiales</taxon>
        <taxon>Oxalobacteraceae</taxon>
        <taxon>Telluria group</taxon>
        <taxon>Massilia</taxon>
    </lineage>
</organism>
<proteinExistence type="predicted"/>
<gene>
    <name evidence="1" type="ORF">CR152_09870</name>
</gene>
<evidence type="ECO:0000313" key="1">
    <source>
        <dbReference type="EMBL" id="ATQ74795.1"/>
    </source>
</evidence>
<dbReference type="AlphaFoldDB" id="A0A2D2DIL6"/>
<dbReference type="KEGG" id="mass:CR152_09870"/>
<dbReference type="RefSeq" id="WP_099874770.1">
    <property type="nucleotide sequence ID" value="NZ_CP024608.1"/>
</dbReference>